<reference evidence="1" key="2">
    <citation type="submission" date="2021-10" db="EMBL/GenBank/DDBJ databases">
        <authorList>
            <person name="Piombo E."/>
        </authorList>
    </citation>
    <scope>NUCLEOTIDE SEQUENCE</scope>
</reference>
<name>A0ACA9U9I0_BIOOC</name>
<comment type="caution">
    <text evidence="1">The sequence shown here is derived from an EMBL/GenBank/DDBJ whole genome shotgun (WGS) entry which is preliminary data.</text>
</comment>
<accession>A0ACA9U9I0</accession>
<keyword evidence="2" id="KW-1185">Reference proteome</keyword>
<reference evidence="1" key="1">
    <citation type="submission" date="2020-04" db="EMBL/GenBank/DDBJ databases">
        <authorList>
            <person name="Broberg M."/>
        </authorList>
    </citation>
    <scope>NUCLEOTIDE SEQUENCE</scope>
</reference>
<sequence length="164" mass="18395">MKRMTEIAIGLINTYVPSIGIRLSRRSRSKKASAEPPATSRHRSRALRESDADRENFEWDNTKEVPLDFGGELGILYGDDLDDDAGDPALVPGECVDVHKQTSVLLRANSNDGRREGWLDVRTQGTLAEVTESGEVSQMRDISMRLADVHGNRTWDRIWDGTRD</sequence>
<dbReference type="EMBL" id="CADEHS020000091">
    <property type="protein sequence ID" value="CAG9949459.1"/>
    <property type="molecule type" value="Genomic_DNA"/>
</dbReference>
<gene>
    <name evidence="1" type="ORF">CRV2_00019473</name>
</gene>
<organism evidence="1 2">
    <name type="scientific">Clonostachys rosea f. rosea IK726</name>
    <dbReference type="NCBI Taxonomy" id="1349383"/>
    <lineage>
        <taxon>Eukaryota</taxon>
        <taxon>Fungi</taxon>
        <taxon>Dikarya</taxon>
        <taxon>Ascomycota</taxon>
        <taxon>Pezizomycotina</taxon>
        <taxon>Sordariomycetes</taxon>
        <taxon>Hypocreomycetidae</taxon>
        <taxon>Hypocreales</taxon>
        <taxon>Bionectriaceae</taxon>
        <taxon>Clonostachys</taxon>
    </lineage>
</organism>
<protein>
    <submittedName>
        <fullName evidence="1">Uncharacterized protein</fullName>
    </submittedName>
</protein>
<evidence type="ECO:0000313" key="2">
    <source>
        <dbReference type="Proteomes" id="UP000836387"/>
    </source>
</evidence>
<proteinExistence type="predicted"/>
<dbReference type="Proteomes" id="UP000836387">
    <property type="component" value="Unassembled WGS sequence"/>
</dbReference>
<evidence type="ECO:0000313" key="1">
    <source>
        <dbReference type="EMBL" id="CAG9949459.1"/>
    </source>
</evidence>